<dbReference type="Proteomes" id="UP000241890">
    <property type="component" value="Unassembled WGS sequence"/>
</dbReference>
<feature type="compositionally biased region" description="Acidic residues" evidence="1">
    <location>
        <begin position="273"/>
        <end position="295"/>
    </location>
</feature>
<evidence type="ECO:0000256" key="2">
    <source>
        <dbReference type="SAM" id="Phobius"/>
    </source>
</evidence>
<proteinExistence type="predicted"/>
<feature type="region of interest" description="Disordered" evidence="1">
    <location>
        <begin position="198"/>
        <end position="318"/>
    </location>
</feature>
<accession>A0A2R5FZK6</accession>
<keyword evidence="2" id="KW-1133">Transmembrane helix</keyword>
<dbReference type="InterPro" id="IPR040632">
    <property type="entry name" value="Sulfotransfer_4"/>
</dbReference>
<dbReference type="PANTHER" id="PTHR36978">
    <property type="entry name" value="P-LOOP CONTAINING NUCLEOTIDE TRIPHOSPHATE HYDROLASE"/>
    <property type="match status" value="1"/>
</dbReference>
<evidence type="ECO:0000256" key="1">
    <source>
        <dbReference type="SAM" id="MobiDB-lite"/>
    </source>
</evidence>
<dbReference type="Pfam" id="PF17784">
    <property type="entry name" value="Sulfotransfer_4"/>
    <property type="match status" value="2"/>
</dbReference>
<dbReference type="SUPFAM" id="SSF52540">
    <property type="entry name" value="P-loop containing nucleoside triphosphate hydrolases"/>
    <property type="match status" value="1"/>
</dbReference>
<protein>
    <submittedName>
        <fullName evidence="3">Uncharacterized protein</fullName>
    </submittedName>
</protein>
<feature type="compositionally biased region" description="Acidic residues" evidence="1">
    <location>
        <begin position="132"/>
        <end position="149"/>
    </location>
</feature>
<evidence type="ECO:0000313" key="4">
    <source>
        <dbReference type="Proteomes" id="UP000241890"/>
    </source>
</evidence>
<dbReference type="EMBL" id="BEYU01000005">
    <property type="protein sequence ID" value="GBG24196.1"/>
    <property type="molecule type" value="Genomic_DNA"/>
</dbReference>
<keyword evidence="4" id="KW-1185">Reference proteome</keyword>
<dbReference type="OrthoDB" id="277199at2759"/>
<keyword evidence="2" id="KW-0812">Transmembrane</keyword>
<gene>
    <name evidence="3" type="ORF">FCC1311_004142</name>
</gene>
<dbReference type="InterPro" id="IPR027417">
    <property type="entry name" value="P-loop_NTPase"/>
</dbReference>
<feature type="region of interest" description="Disordered" evidence="1">
    <location>
        <begin position="1"/>
        <end position="56"/>
    </location>
</feature>
<dbReference type="AlphaFoldDB" id="A0A2R5FZK6"/>
<feature type="region of interest" description="Disordered" evidence="1">
    <location>
        <begin position="120"/>
        <end position="149"/>
    </location>
</feature>
<dbReference type="InParanoid" id="A0A2R5FZK6"/>
<dbReference type="Gene3D" id="3.40.50.300">
    <property type="entry name" value="P-loop containing nucleotide triphosphate hydrolases"/>
    <property type="match status" value="2"/>
</dbReference>
<comment type="caution">
    <text evidence="3">The sequence shown here is derived from an EMBL/GenBank/DDBJ whole genome shotgun (WGS) entry which is preliminary data.</text>
</comment>
<name>A0A2R5FZK6_9STRA</name>
<organism evidence="3 4">
    <name type="scientific">Hondaea fermentalgiana</name>
    <dbReference type="NCBI Taxonomy" id="2315210"/>
    <lineage>
        <taxon>Eukaryota</taxon>
        <taxon>Sar</taxon>
        <taxon>Stramenopiles</taxon>
        <taxon>Bigyra</taxon>
        <taxon>Labyrinthulomycetes</taxon>
        <taxon>Thraustochytrida</taxon>
        <taxon>Thraustochytriidae</taxon>
        <taxon>Hondaea</taxon>
    </lineage>
</organism>
<feature type="compositionally biased region" description="Acidic residues" evidence="1">
    <location>
        <begin position="35"/>
        <end position="48"/>
    </location>
</feature>
<feature type="transmembrane region" description="Helical" evidence="2">
    <location>
        <begin position="80"/>
        <end position="99"/>
    </location>
</feature>
<feature type="compositionally biased region" description="Polar residues" evidence="1">
    <location>
        <begin position="231"/>
        <end position="253"/>
    </location>
</feature>
<feature type="compositionally biased region" description="Acidic residues" evidence="1">
    <location>
        <begin position="210"/>
        <end position="228"/>
    </location>
</feature>
<dbReference type="PANTHER" id="PTHR36978:SF4">
    <property type="entry name" value="P-LOOP CONTAINING NUCLEOSIDE TRIPHOSPHATE HYDROLASE PROTEIN"/>
    <property type="match status" value="1"/>
</dbReference>
<evidence type="ECO:0000313" key="3">
    <source>
        <dbReference type="EMBL" id="GBG24196.1"/>
    </source>
</evidence>
<reference evidence="3 4" key="1">
    <citation type="submission" date="2017-12" db="EMBL/GenBank/DDBJ databases">
        <title>Sequencing, de novo assembly and annotation of complete genome of a new Thraustochytrid species, strain FCC1311.</title>
        <authorList>
            <person name="Sedici K."/>
            <person name="Godart F."/>
            <person name="Aiese Cigliano R."/>
            <person name="Sanseverino W."/>
            <person name="Barakat M."/>
            <person name="Ortet P."/>
            <person name="Marechal E."/>
            <person name="Cagnac O."/>
            <person name="Amato A."/>
        </authorList>
    </citation>
    <scope>NUCLEOTIDE SEQUENCE [LARGE SCALE GENOMIC DNA]</scope>
</reference>
<keyword evidence="2" id="KW-0472">Membrane</keyword>
<sequence>MQRRKAGALEQGIAGGREGPDSDEEGVSSCSGGGSDDDDDDDDNDEEDHEIRFGNQGLLGRASAAAATSSVAAAKPASGISIKVIVLLFAAAFTVFLGFQGAEKLIEIISADDASDVLEPGSVGAPGFSSQLEDDDDEDGADDGEDEGLDYPQRLHAYYQKHNPQLLGDVPMILARYAGNEKELFAKLEKKYGDPVLPARVQYGAPDGTGEAEEETDEDTLEDDDNDEGINSMQQKQKTHSGSVARNNRNPSQHAFLHNSHSPEIVDVSAPDESMDSDDEDDEDPFAVESDDPEDSKEWQNNGDGSADDFGQDASPDADFNVLHEIDDGVSLLDGPRNEASSIASRGKVKVIGVGFPGTGIDHVHRYIKDGLQWETASRDEVASTLRDIMSRPGLPGFDKFDAYEAVVDDTTALFFEELMATYPKAKIVLTVRPVDEWYESFKSVVSKFSGDVSLLLRQEVYEVLLGNLTANEFVWKKQYQAFYHRALHIIPRARRKLLCAYAEEDDRWDWLGRFLTDAQHPGAGPPLRVSGSWRAPRLLPSRQLALLMRNEQVSDPLSKVHELSTRTLANTGDLGALRVIGAGLDATGGAMLAQALKKLGLKVASQWYESSSSSLSSSSSSDSCSECRKVSQNLHRVLTEDTKEPVNFGYNGIFHGVDAIVGSPASMLVQEAARFNPDAKIVLTVRNLDAWWKEMRCRMRSLERKHGTSRRSKSRYATASMYHRLVFGSEDPVREFLHKRRYRDHLLGLAGIAPERILVIDLTRDGPSGDAWRQLCRFLRSSKCTPRLEASSFPSLRPFCGTSGMR</sequence>